<feature type="transmembrane region" description="Helical" evidence="6">
    <location>
        <begin position="6"/>
        <end position="26"/>
    </location>
</feature>
<dbReference type="SUPFAM" id="SSF103473">
    <property type="entry name" value="MFS general substrate transporter"/>
    <property type="match status" value="1"/>
</dbReference>
<dbReference type="OMA" id="SITQWAP"/>
<feature type="transmembrane region" description="Helical" evidence="6">
    <location>
        <begin position="476"/>
        <end position="495"/>
    </location>
</feature>
<comment type="caution">
    <text evidence="7">The sequence shown here is derived from an EMBL/GenBank/DDBJ whole genome shotgun (WGS) entry which is preliminary data.</text>
</comment>
<dbReference type="InterPro" id="IPR004896">
    <property type="entry name" value="PucC-rel"/>
</dbReference>
<dbReference type="GO" id="GO:0005886">
    <property type="term" value="C:plasma membrane"/>
    <property type="evidence" value="ECO:0007669"/>
    <property type="project" value="TreeGrafter"/>
</dbReference>
<organism evidence="7 8">
    <name type="scientific">Pneumocystis murina (strain B123)</name>
    <name type="common">Mouse pneumocystis pneumonia agent</name>
    <name type="synonym">Pneumocystis carinii f. sp. muris</name>
    <dbReference type="NCBI Taxonomy" id="1069680"/>
    <lineage>
        <taxon>Eukaryota</taxon>
        <taxon>Fungi</taxon>
        <taxon>Dikarya</taxon>
        <taxon>Ascomycota</taxon>
        <taxon>Taphrinomycotina</taxon>
        <taxon>Pneumocystomycetes</taxon>
        <taxon>Pneumocystaceae</taxon>
        <taxon>Pneumocystis</taxon>
    </lineage>
</organism>
<sequence length="548" mass="62555">MHQTYYHSTVTIVVISISMIGLYAHVNTSKDHFDETPQGLSSCEELREPPLRGTLYLLFLTLVLGGLQLTWSIELGYGTPYLLSLGLTKHYTSFVWIAAPLTGTIMQPLIGFFSDRSRSRFGRRRPFLVIGTLCVVISLIGLAYFKDVAFFFFSGHEKVARTVTIIISIAIVYLLDFSINIVQASSRALIIDMVPIIQQDLANAWASRMIGIFNVVGYLNGYLNLPKIAPVLGNTEFKALSLIGSIILVICTAVTFFTAKEKRYFIERGCDFEKIPWWMGLFNFLKMIFSTIISLPSEILWICIIQFFAWIGWFPILFYGTTYVAEIYAGKYCNKYSKYPDSLYSLEKEYLLIEEATRYGSFAFLLFSIISLFGTFFFPLFISEKKLFKYIFNAKCFSILEKINIHFLWTFGHFIFSLCMLSTILVRTTTQAVVIIALCGLSWAITLWAPFSLIAIELSSNNELHRSGTILGVHNIFITIPQVLSIIMVGIIFKLTGYKKFEDIIRCKDNMDYSFIWIFQISGISALIAMYLTFKLYTNDSSYERHGI</sequence>
<dbReference type="EMBL" id="AFWA02000015">
    <property type="protein sequence ID" value="EMR08542.1"/>
    <property type="molecule type" value="Genomic_DNA"/>
</dbReference>
<dbReference type="Pfam" id="PF03209">
    <property type="entry name" value="PUCC"/>
    <property type="match status" value="1"/>
</dbReference>
<keyword evidence="3 6" id="KW-0812">Transmembrane</keyword>
<keyword evidence="4 6" id="KW-1133">Transmembrane helix</keyword>
<reference evidence="8" key="1">
    <citation type="journal article" date="2016" name="Nat. Commun.">
        <title>Genome analysis of three Pneumocystis species reveals adaptation mechanisms to life exclusively in mammalian hosts.</title>
        <authorList>
            <person name="Ma L."/>
            <person name="Chen Z."/>
            <person name="Huang D.W."/>
            <person name="Kutty G."/>
            <person name="Ishihara M."/>
            <person name="Wang H."/>
            <person name="Abouelleil A."/>
            <person name="Bishop L."/>
            <person name="Davey E."/>
            <person name="Deng R."/>
            <person name="Deng X."/>
            <person name="Fan L."/>
            <person name="Fantoni G."/>
            <person name="Fitzgerald M."/>
            <person name="Gogineni E."/>
            <person name="Goldberg J.M."/>
            <person name="Handley G."/>
            <person name="Hu X."/>
            <person name="Huber C."/>
            <person name="Jiao X."/>
            <person name="Jones K."/>
            <person name="Levin J.Z."/>
            <person name="Liu Y."/>
            <person name="Macdonald P."/>
            <person name="Melnikov A."/>
            <person name="Raley C."/>
            <person name="Sassi M."/>
            <person name="Sherman B.T."/>
            <person name="Song X."/>
            <person name="Sykes S."/>
            <person name="Tran B."/>
            <person name="Walsh L."/>
            <person name="Xia Y."/>
            <person name="Yang J."/>
            <person name="Young S."/>
            <person name="Zeng Q."/>
            <person name="Zheng X."/>
            <person name="Stephens R."/>
            <person name="Nusbaum C."/>
            <person name="Birren B.W."/>
            <person name="Azadi P."/>
            <person name="Lempicki R.A."/>
            <person name="Cuomo C.A."/>
            <person name="Kovacs J.A."/>
        </authorList>
    </citation>
    <scope>NUCLEOTIDE SEQUENCE [LARGE SCALE GENOMIC DNA]</scope>
    <source>
        <strain evidence="8">B123</strain>
    </source>
</reference>
<dbReference type="AlphaFoldDB" id="M7NMT5"/>
<dbReference type="OrthoDB" id="28755at2759"/>
<dbReference type="GeneID" id="19896710"/>
<feature type="non-terminal residue" evidence="7">
    <location>
        <position position="1"/>
    </location>
</feature>
<dbReference type="eggNOG" id="KOG0637">
    <property type="taxonomic scope" value="Eukaryota"/>
</dbReference>
<evidence type="ECO:0000256" key="2">
    <source>
        <dbReference type="ARBA" id="ARBA00022448"/>
    </source>
</evidence>
<feature type="transmembrane region" description="Helical" evidence="6">
    <location>
        <begin position="362"/>
        <end position="383"/>
    </location>
</feature>
<evidence type="ECO:0000256" key="6">
    <source>
        <dbReference type="SAM" id="Phobius"/>
    </source>
</evidence>
<dbReference type="GO" id="GO:0106081">
    <property type="term" value="P:maltose import across plasma membrane"/>
    <property type="evidence" value="ECO:0007669"/>
    <property type="project" value="EnsemblFungi"/>
</dbReference>
<dbReference type="RefSeq" id="XP_007875074.1">
    <property type="nucleotide sequence ID" value="XM_007876883.1"/>
</dbReference>
<dbReference type="PANTHER" id="PTHR19432">
    <property type="entry name" value="SUGAR TRANSPORTER"/>
    <property type="match status" value="1"/>
</dbReference>
<feature type="transmembrane region" description="Helical" evidence="6">
    <location>
        <begin position="275"/>
        <end position="293"/>
    </location>
</feature>
<feature type="transmembrane region" description="Helical" evidence="6">
    <location>
        <begin position="55"/>
        <end position="73"/>
    </location>
</feature>
<evidence type="ECO:0008006" key="9">
    <source>
        <dbReference type="Google" id="ProtNLM"/>
    </source>
</evidence>
<dbReference type="STRING" id="1069680.M7NMT5"/>
<dbReference type="Gene3D" id="1.20.1250.20">
    <property type="entry name" value="MFS general substrate transporter like domains"/>
    <property type="match status" value="1"/>
</dbReference>
<feature type="transmembrane region" description="Helical" evidence="6">
    <location>
        <begin position="165"/>
        <end position="182"/>
    </location>
</feature>
<dbReference type="VEuPathDB" id="FungiDB:PNEG_03023"/>
<dbReference type="InterPro" id="IPR036259">
    <property type="entry name" value="MFS_trans_sf"/>
</dbReference>
<keyword evidence="8" id="KW-1185">Reference proteome</keyword>
<comment type="subcellular location">
    <subcellularLocation>
        <location evidence="1">Membrane</location>
        <topology evidence="1">Multi-pass membrane protein</topology>
    </subcellularLocation>
</comment>
<feature type="transmembrane region" description="Helical" evidence="6">
    <location>
        <begin position="93"/>
        <end position="114"/>
    </location>
</feature>
<protein>
    <recommendedName>
        <fullName evidence="9">Major facilitator superfamily (MFS) profile domain-containing protein</fullName>
    </recommendedName>
</protein>
<name>M7NMT5_PNEMU</name>
<dbReference type="GO" id="GO:0008506">
    <property type="term" value="F:sucrose:proton symporter activity"/>
    <property type="evidence" value="ECO:0007669"/>
    <property type="project" value="EnsemblFungi"/>
</dbReference>
<evidence type="ECO:0000256" key="5">
    <source>
        <dbReference type="ARBA" id="ARBA00023136"/>
    </source>
</evidence>
<keyword evidence="2" id="KW-0813">Transport</keyword>
<dbReference type="GO" id="GO:0005364">
    <property type="term" value="F:maltose:proton symporter activity"/>
    <property type="evidence" value="ECO:0007669"/>
    <property type="project" value="EnsemblFungi"/>
</dbReference>
<dbReference type="GO" id="GO:0106082">
    <property type="term" value="P:sucrose import across plasma membrane"/>
    <property type="evidence" value="ECO:0007669"/>
    <property type="project" value="EnsemblFungi"/>
</dbReference>
<evidence type="ECO:0000313" key="7">
    <source>
        <dbReference type="EMBL" id="EMR08542.1"/>
    </source>
</evidence>
<evidence type="ECO:0000256" key="3">
    <source>
        <dbReference type="ARBA" id="ARBA00022692"/>
    </source>
</evidence>
<feature type="transmembrane region" description="Helical" evidence="6">
    <location>
        <begin position="299"/>
        <end position="319"/>
    </location>
</feature>
<keyword evidence="5 6" id="KW-0472">Membrane</keyword>
<feature type="transmembrane region" description="Helical" evidence="6">
    <location>
        <begin position="126"/>
        <end position="145"/>
    </location>
</feature>
<dbReference type="PANTHER" id="PTHR19432:SF35">
    <property type="entry name" value="SOLUTE CARRIER FAMILY 45 MEMBER 3 ISOFORM X1"/>
    <property type="match status" value="1"/>
</dbReference>
<evidence type="ECO:0000256" key="1">
    <source>
        <dbReference type="ARBA" id="ARBA00004141"/>
    </source>
</evidence>
<proteinExistence type="predicted"/>
<evidence type="ECO:0000256" key="4">
    <source>
        <dbReference type="ARBA" id="ARBA00022989"/>
    </source>
</evidence>
<gene>
    <name evidence="7" type="ORF">PNEG_03023</name>
</gene>
<feature type="transmembrane region" description="Helical" evidence="6">
    <location>
        <begin position="515"/>
        <end position="534"/>
    </location>
</feature>
<dbReference type="HOGENOM" id="CLU_018303_1_1_1"/>
<accession>M7NMT5</accession>
<feature type="transmembrane region" description="Helical" evidence="6">
    <location>
        <begin position="202"/>
        <end position="219"/>
    </location>
</feature>
<feature type="transmembrane region" description="Helical" evidence="6">
    <location>
        <begin position="239"/>
        <end position="259"/>
    </location>
</feature>
<feature type="transmembrane region" description="Helical" evidence="6">
    <location>
        <begin position="403"/>
        <end position="426"/>
    </location>
</feature>
<feature type="transmembrane region" description="Helical" evidence="6">
    <location>
        <begin position="433"/>
        <end position="456"/>
    </location>
</feature>
<dbReference type="Proteomes" id="UP000011958">
    <property type="component" value="Unassembled WGS sequence"/>
</dbReference>
<evidence type="ECO:0000313" key="8">
    <source>
        <dbReference type="Proteomes" id="UP000011958"/>
    </source>
</evidence>